<dbReference type="PANTHER" id="PTHR43124:SF3">
    <property type="entry name" value="CHLORAMPHENICOL EFFLUX PUMP RV0191"/>
    <property type="match status" value="1"/>
</dbReference>
<dbReference type="PROSITE" id="PS50850">
    <property type="entry name" value="MFS"/>
    <property type="match status" value="1"/>
</dbReference>
<evidence type="ECO:0000313" key="8">
    <source>
        <dbReference type="EMBL" id="KAF1023680.1"/>
    </source>
</evidence>
<name>A0A7V8JS44_9BURK</name>
<feature type="transmembrane region" description="Helical" evidence="6">
    <location>
        <begin position="222"/>
        <end position="248"/>
    </location>
</feature>
<feature type="transmembrane region" description="Helical" evidence="6">
    <location>
        <begin position="260"/>
        <end position="281"/>
    </location>
</feature>
<dbReference type="Pfam" id="PF07690">
    <property type="entry name" value="MFS_1"/>
    <property type="match status" value="1"/>
</dbReference>
<keyword evidence="3 6" id="KW-0812">Transmembrane</keyword>
<protein>
    <submittedName>
        <fullName evidence="8">Hexuronate transporter</fullName>
    </submittedName>
</protein>
<evidence type="ECO:0000259" key="7">
    <source>
        <dbReference type="PROSITE" id="PS50850"/>
    </source>
</evidence>
<dbReference type="InterPro" id="IPR020846">
    <property type="entry name" value="MFS_dom"/>
</dbReference>
<comment type="caution">
    <text evidence="8">The sequence shown here is derived from an EMBL/GenBank/DDBJ whole genome shotgun (WGS) entry which is preliminary data.</text>
</comment>
<dbReference type="Proteomes" id="UP000461670">
    <property type="component" value="Unassembled WGS sequence"/>
</dbReference>
<dbReference type="PROSITE" id="PS00216">
    <property type="entry name" value="SUGAR_TRANSPORT_1"/>
    <property type="match status" value="1"/>
</dbReference>
<dbReference type="InterPro" id="IPR036259">
    <property type="entry name" value="MFS_trans_sf"/>
</dbReference>
<feature type="transmembrane region" description="Helical" evidence="6">
    <location>
        <begin position="23"/>
        <end position="43"/>
    </location>
</feature>
<feature type="transmembrane region" description="Helical" evidence="6">
    <location>
        <begin position="379"/>
        <end position="404"/>
    </location>
</feature>
<evidence type="ECO:0000256" key="4">
    <source>
        <dbReference type="ARBA" id="ARBA00022989"/>
    </source>
</evidence>
<dbReference type="InterPro" id="IPR005829">
    <property type="entry name" value="Sugar_transporter_CS"/>
</dbReference>
<reference evidence="9" key="1">
    <citation type="journal article" date="2020" name="MBio">
        <title>Horizontal gene transfer to a defensive symbiont with a reduced genome amongst a multipartite beetle microbiome.</title>
        <authorList>
            <person name="Waterworth S.C."/>
            <person name="Florez L.V."/>
            <person name="Rees E.R."/>
            <person name="Hertweck C."/>
            <person name="Kaltenpoth M."/>
            <person name="Kwan J.C."/>
        </authorList>
    </citation>
    <scope>NUCLEOTIDE SEQUENCE [LARGE SCALE GENOMIC DNA]</scope>
</reference>
<comment type="subcellular location">
    <subcellularLocation>
        <location evidence="1">Cell membrane</location>
        <topology evidence="1">Multi-pass membrane protein</topology>
    </subcellularLocation>
</comment>
<dbReference type="InterPro" id="IPR050189">
    <property type="entry name" value="MFS_Efflux_Transporters"/>
</dbReference>
<proteinExistence type="predicted"/>
<accession>A0A7V8JS44</accession>
<dbReference type="SUPFAM" id="SSF103473">
    <property type="entry name" value="MFS general substrate transporter"/>
    <property type="match status" value="1"/>
</dbReference>
<dbReference type="InterPro" id="IPR011701">
    <property type="entry name" value="MFS"/>
</dbReference>
<dbReference type="EMBL" id="WNDQ01000003">
    <property type="protein sequence ID" value="KAF1023680.1"/>
    <property type="molecule type" value="Genomic_DNA"/>
</dbReference>
<gene>
    <name evidence="8" type="primary">exuT_1</name>
    <name evidence="8" type="ORF">GAK30_00343</name>
</gene>
<dbReference type="GO" id="GO:0005886">
    <property type="term" value="C:plasma membrane"/>
    <property type="evidence" value="ECO:0007669"/>
    <property type="project" value="UniProtKB-SubCell"/>
</dbReference>
<feature type="transmembrane region" description="Helical" evidence="6">
    <location>
        <begin position="179"/>
        <end position="201"/>
    </location>
</feature>
<feature type="transmembrane region" description="Helical" evidence="6">
    <location>
        <begin position="293"/>
        <end position="310"/>
    </location>
</feature>
<feature type="transmembrane region" description="Helical" evidence="6">
    <location>
        <begin position="63"/>
        <end position="83"/>
    </location>
</feature>
<feature type="transmembrane region" description="Helical" evidence="6">
    <location>
        <begin position="349"/>
        <end position="373"/>
    </location>
</feature>
<evidence type="ECO:0000256" key="5">
    <source>
        <dbReference type="ARBA" id="ARBA00023136"/>
    </source>
</evidence>
<dbReference type="Gene3D" id="1.20.1250.20">
    <property type="entry name" value="MFS general substrate transporter like domains"/>
    <property type="match status" value="2"/>
</dbReference>
<organism evidence="8 9">
    <name type="scientific">Paracidovorax wautersii</name>
    <dbReference type="NCBI Taxonomy" id="1177982"/>
    <lineage>
        <taxon>Bacteria</taxon>
        <taxon>Pseudomonadati</taxon>
        <taxon>Pseudomonadota</taxon>
        <taxon>Betaproteobacteria</taxon>
        <taxon>Burkholderiales</taxon>
        <taxon>Comamonadaceae</taxon>
        <taxon>Paracidovorax</taxon>
    </lineage>
</organism>
<evidence type="ECO:0000313" key="9">
    <source>
        <dbReference type="Proteomes" id="UP000461670"/>
    </source>
</evidence>
<keyword evidence="5 6" id="KW-0472">Membrane</keyword>
<keyword evidence="2" id="KW-1003">Cell membrane</keyword>
<dbReference type="PANTHER" id="PTHR43124">
    <property type="entry name" value="PURINE EFFLUX PUMP PBUE"/>
    <property type="match status" value="1"/>
</dbReference>
<feature type="transmembrane region" description="Helical" evidence="6">
    <location>
        <begin position="316"/>
        <end position="337"/>
    </location>
</feature>
<evidence type="ECO:0000256" key="1">
    <source>
        <dbReference type="ARBA" id="ARBA00004651"/>
    </source>
</evidence>
<dbReference type="AlphaFoldDB" id="A0A7V8JS44"/>
<sequence>MTLPTPPAAPGDRAAPWDTRYELKAVGLLTIGYGLVGLDRFIINPLFPVMQKDLGLGYQDMGLISASLALAWGAAALLSGGLADRIGRKNVLVPALLAFSLLVATSGLAVGLLSVLLIRALMGLAEGAYTPASVVATVVVSKPSRIGLNVGIQQMAQPLVGLGLGPLIAVGLLKVLPSWHWVFAVVGIPGLILAVMMARVLRNDRPAAQLAAVRPPGARAALRYPAVIVAGLCMVCYLSGLITLATFLPSYLTDHLGLSLDAMGVVMAGQGLGSLVGMVVVPAFSDRVGRKPALLVALAVGIGTLGLFTVTGAQPVVLFILLFVALGSTSGAIAINLGPLTSAAVPAGLATSATGVVVGMGEILGGALAPALAGVVAQQWGIVLIPQLALAALLAGLALVLFGVREPRGKAREWPPLTVHPEP</sequence>
<feature type="transmembrane region" description="Helical" evidence="6">
    <location>
        <begin position="95"/>
        <end position="122"/>
    </location>
</feature>
<evidence type="ECO:0000256" key="2">
    <source>
        <dbReference type="ARBA" id="ARBA00022475"/>
    </source>
</evidence>
<evidence type="ECO:0000256" key="3">
    <source>
        <dbReference type="ARBA" id="ARBA00022692"/>
    </source>
</evidence>
<keyword evidence="4 6" id="KW-1133">Transmembrane helix</keyword>
<dbReference type="GO" id="GO:0022857">
    <property type="term" value="F:transmembrane transporter activity"/>
    <property type="evidence" value="ECO:0007669"/>
    <property type="project" value="InterPro"/>
</dbReference>
<evidence type="ECO:0000256" key="6">
    <source>
        <dbReference type="SAM" id="Phobius"/>
    </source>
</evidence>
<feature type="domain" description="Major facilitator superfamily (MFS) profile" evidence="7">
    <location>
        <begin position="25"/>
        <end position="408"/>
    </location>
</feature>